<evidence type="ECO:0000256" key="1">
    <source>
        <dbReference type="SAM" id="MobiDB-lite"/>
    </source>
</evidence>
<keyword evidence="4" id="KW-1185">Reference proteome</keyword>
<evidence type="ECO:0000313" key="3">
    <source>
        <dbReference type="EMBL" id="AAS51167.1"/>
    </source>
</evidence>
<dbReference type="GO" id="GO:0030276">
    <property type="term" value="F:clathrin binding"/>
    <property type="evidence" value="ECO:0000318"/>
    <property type="project" value="GO_Central"/>
</dbReference>
<dbReference type="InParanoid" id="Q75CI0"/>
<dbReference type="InterPro" id="IPR013809">
    <property type="entry name" value="ENTH"/>
</dbReference>
<feature type="region of interest" description="Disordered" evidence="1">
    <location>
        <begin position="213"/>
        <end position="234"/>
    </location>
</feature>
<dbReference type="CDD" id="cd16994">
    <property type="entry name" value="ENTH_Ent4"/>
    <property type="match status" value="1"/>
</dbReference>
<gene>
    <name evidence="3" type="ORF">AGOS_ACL061C</name>
</gene>
<evidence type="ECO:0000259" key="2">
    <source>
        <dbReference type="PROSITE" id="PS50942"/>
    </source>
</evidence>
<feature type="domain" description="ENTH" evidence="2">
    <location>
        <begin position="7"/>
        <end position="145"/>
    </location>
</feature>
<dbReference type="eggNOG" id="KOG2056">
    <property type="taxonomic scope" value="Eukaryota"/>
</dbReference>
<organism evidence="3 4">
    <name type="scientific">Eremothecium gossypii (strain ATCC 10895 / CBS 109.51 / FGSC 9923 / NRRL Y-1056)</name>
    <name type="common">Yeast</name>
    <name type="synonym">Ashbya gossypii</name>
    <dbReference type="NCBI Taxonomy" id="284811"/>
    <lineage>
        <taxon>Eukaryota</taxon>
        <taxon>Fungi</taxon>
        <taxon>Dikarya</taxon>
        <taxon>Ascomycota</taxon>
        <taxon>Saccharomycotina</taxon>
        <taxon>Saccharomycetes</taxon>
        <taxon>Saccharomycetales</taxon>
        <taxon>Saccharomycetaceae</taxon>
        <taxon>Eremothecium</taxon>
    </lineage>
</organism>
<dbReference type="SUPFAM" id="SSF48464">
    <property type="entry name" value="ENTH/VHS domain"/>
    <property type="match status" value="1"/>
</dbReference>
<reference evidence="4" key="2">
    <citation type="journal article" date="2013" name="G3 (Bethesda)">
        <title>Genomes of Ashbya fungi isolated from insects reveal four mating-type loci, numerous translocations, lack of transposons, and distinct gene duplications.</title>
        <authorList>
            <person name="Dietrich F.S."/>
            <person name="Voegeli S."/>
            <person name="Kuo S."/>
            <person name="Philippsen P."/>
        </authorList>
    </citation>
    <scope>GENOME REANNOTATION</scope>
    <source>
        <strain evidence="4">ATCC 10895 / CBS 109.51 / FGSC 9923 / NRRL Y-1056</strain>
    </source>
</reference>
<dbReference type="KEGG" id="ago:AGOS_ACL061C"/>
<reference evidence="3 4" key="1">
    <citation type="journal article" date="2004" name="Science">
        <title>The Ashbya gossypii genome as a tool for mapping the ancient Saccharomyces cerevisiae genome.</title>
        <authorList>
            <person name="Dietrich F.S."/>
            <person name="Voegeli S."/>
            <person name="Brachat S."/>
            <person name="Lerch A."/>
            <person name="Gates K."/>
            <person name="Steiner S."/>
            <person name="Mohr C."/>
            <person name="Pohlmann R."/>
            <person name="Luedi P."/>
            <person name="Choi S."/>
            <person name="Wing R.A."/>
            <person name="Flavier A."/>
            <person name="Gaffney T.D."/>
            <person name="Philippsen P."/>
        </authorList>
    </citation>
    <scope>NUCLEOTIDE SEQUENCE [LARGE SCALE GENOMIC DNA]</scope>
    <source>
        <strain evidence="4">ATCC 10895 / CBS 109.51 / FGSC 9923 / NRRL Y-1056</strain>
    </source>
</reference>
<dbReference type="OrthoDB" id="4033880at2759"/>
<dbReference type="InterPro" id="IPR008942">
    <property type="entry name" value="ENTH_VHS"/>
</dbReference>
<dbReference type="EMBL" id="AE016816">
    <property type="protein sequence ID" value="AAS51167.1"/>
    <property type="molecule type" value="Genomic_DNA"/>
</dbReference>
<dbReference type="STRING" id="284811.Q75CI0"/>
<evidence type="ECO:0000313" key="4">
    <source>
        <dbReference type="Proteomes" id="UP000000591"/>
    </source>
</evidence>
<dbReference type="GO" id="GO:0072659">
    <property type="term" value="P:protein localization to plasma membrane"/>
    <property type="evidence" value="ECO:0007669"/>
    <property type="project" value="EnsemblFungi"/>
</dbReference>
<dbReference type="FunCoup" id="Q75CI0">
    <property type="interactions" value="17"/>
</dbReference>
<dbReference type="PANTHER" id="PTHR12276">
    <property type="entry name" value="EPSIN/ENT-RELATED"/>
    <property type="match status" value="1"/>
</dbReference>
<dbReference type="Pfam" id="PF01417">
    <property type="entry name" value="ENTH"/>
    <property type="match status" value="1"/>
</dbReference>
<dbReference type="GO" id="GO:0005768">
    <property type="term" value="C:endosome"/>
    <property type="evidence" value="ECO:0000318"/>
    <property type="project" value="GO_Central"/>
</dbReference>
<dbReference type="RefSeq" id="NP_983343.1">
    <property type="nucleotide sequence ID" value="NM_208696.1"/>
</dbReference>
<dbReference type="GO" id="GO:0005886">
    <property type="term" value="C:plasma membrane"/>
    <property type="evidence" value="ECO:0000318"/>
    <property type="project" value="GO_Central"/>
</dbReference>
<dbReference type="HOGENOM" id="CLU_053580_1_0_1"/>
<dbReference type="GO" id="GO:0005543">
    <property type="term" value="F:phospholipid binding"/>
    <property type="evidence" value="ECO:0000318"/>
    <property type="project" value="GO_Central"/>
</dbReference>
<sequence>MLLPDSVKYLGSSPTAAKVRKATDDNEFVGASSALISEITILTYSCKTLLDVTRVLKKRLSGNANKSSHKNAVHILKALTLTNYLIANGSEDFVQWLQGCAVLLRRLKDFTTGNERDSHMASQIRSFSLSLLELMQNPALLEDHRRSVVRFRSSISTPGYKSDQRSQSLPGLPAPMRPQSPAAEFPCMVRHSIEHNYRSPSLGCLVEEDVSQMGTPTQAPPYSGATLPTKDSYI</sequence>
<dbReference type="OMA" id="WIRAYAY"/>
<dbReference type="AlphaFoldDB" id="Q75CI0"/>
<dbReference type="PROSITE" id="PS50942">
    <property type="entry name" value="ENTH"/>
    <property type="match status" value="1"/>
</dbReference>
<accession>Q75CI0</accession>
<proteinExistence type="predicted"/>
<dbReference type="PANTHER" id="PTHR12276:SF119">
    <property type="entry name" value="EPSIN-4"/>
    <property type="match status" value="1"/>
</dbReference>
<protein>
    <submittedName>
        <fullName evidence="3">ACL061Cp</fullName>
    </submittedName>
</protein>
<dbReference type="SMART" id="SM00273">
    <property type="entry name" value="ENTH"/>
    <property type="match status" value="1"/>
</dbReference>
<dbReference type="GO" id="GO:0006897">
    <property type="term" value="P:endocytosis"/>
    <property type="evidence" value="ECO:0000318"/>
    <property type="project" value="GO_Central"/>
</dbReference>
<dbReference type="GO" id="GO:0007015">
    <property type="term" value="P:actin filament organization"/>
    <property type="evidence" value="ECO:0000318"/>
    <property type="project" value="GO_Central"/>
</dbReference>
<dbReference type="GeneID" id="4619463"/>
<dbReference type="GO" id="GO:0030125">
    <property type="term" value="C:clathrin vesicle coat"/>
    <property type="evidence" value="ECO:0000318"/>
    <property type="project" value="GO_Central"/>
</dbReference>
<feature type="region of interest" description="Disordered" evidence="1">
    <location>
        <begin position="158"/>
        <end position="177"/>
    </location>
</feature>
<dbReference type="Gene3D" id="1.25.40.90">
    <property type="match status" value="1"/>
</dbReference>
<name>Q75CI0_EREGS</name>
<dbReference type="Proteomes" id="UP000000591">
    <property type="component" value="Chromosome III"/>
</dbReference>